<dbReference type="HOGENOM" id="CLU_2209034_0_0_6"/>
<evidence type="ECO:0000313" key="1">
    <source>
        <dbReference type="EMBL" id="CBY25485.1"/>
    </source>
</evidence>
<dbReference type="Proteomes" id="UP000008084">
    <property type="component" value="Chromosome"/>
</dbReference>
<dbReference type="KEGG" id="yey:Y11_26961"/>
<dbReference type="PATRIC" id="fig|930944.6.peg.2683"/>
<name>A0A0H3NXA4_YERE1</name>
<proteinExistence type="predicted"/>
<evidence type="ECO:0000313" key="2">
    <source>
        <dbReference type="Proteomes" id="UP000008084"/>
    </source>
</evidence>
<organism evidence="1 2">
    <name type="scientific">Yersinia enterocolitica subsp. palearctica serotype O:3 (strain DSM 13030 / CIP 106945 / Y11)</name>
    <dbReference type="NCBI Taxonomy" id="930944"/>
    <lineage>
        <taxon>Bacteria</taxon>
        <taxon>Pseudomonadati</taxon>
        <taxon>Pseudomonadota</taxon>
        <taxon>Gammaproteobacteria</taxon>
        <taxon>Enterobacterales</taxon>
        <taxon>Yersiniaceae</taxon>
        <taxon>Yersinia</taxon>
    </lineage>
</organism>
<gene>
    <name evidence="1" type="ordered locus">Y11_26961</name>
</gene>
<sequence length="107" mass="12118">MEINKTKHETNKNTQIITLSKSKEKLASEIYGLPLAVFNDISVKIFPDGTPVNFADINSLDRYLDITHQTKISIEPFANLINLARESDNKKSKEFIDKARNGLNINL</sequence>
<reference evidence="1 2" key="1">
    <citation type="journal article" date="2011" name="J. Bacteriol.">
        <title>Complete genome sequence of Yersinia enterocolitica subsp. palearctica serogroup O:3.</title>
        <authorList>
            <person name="Batzilla J."/>
            <person name="Hoper D."/>
            <person name="Antonenka U."/>
            <person name="Heesemann J."/>
            <person name="Rakin A."/>
        </authorList>
    </citation>
    <scope>NUCLEOTIDE SEQUENCE [LARGE SCALE GENOMIC DNA]</scope>
    <source>
        <strain evidence="2">DSM 13030 / CIP 106945 / Y11</strain>
    </source>
</reference>
<dbReference type="AlphaFoldDB" id="A0A0H3NXA4"/>
<protein>
    <submittedName>
        <fullName evidence="1">Uncharacterized protein</fullName>
    </submittedName>
</protein>
<accession>A0A0H3NXA4</accession>
<dbReference type="EMBL" id="FR729477">
    <property type="protein sequence ID" value="CBY25485.1"/>
    <property type="molecule type" value="Genomic_DNA"/>
</dbReference>